<geneLocation type="chloroplast" evidence="9"/>
<dbReference type="GO" id="GO:0003989">
    <property type="term" value="F:acetyl-CoA carboxylase activity"/>
    <property type="evidence" value="ECO:0007669"/>
    <property type="project" value="InterPro"/>
</dbReference>
<feature type="binding site" evidence="7">
    <location>
        <position position="231"/>
    </location>
    <ligand>
        <name>Zn(2+)</name>
        <dbReference type="ChEBI" id="CHEBI:29105"/>
    </ligand>
</feature>
<dbReference type="GO" id="GO:0006633">
    <property type="term" value="P:fatty acid biosynthetic process"/>
    <property type="evidence" value="ECO:0007669"/>
    <property type="project" value="UniProtKB-KW"/>
</dbReference>
<dbReference type="GO" id="GO:0008270">
    <property type="term" value="F:zinc ion binding"/>
    <property type="evidence" value="ECO:0007669"/>
    <property type="project" value="UniProtKB-UniRule"/>
</dbReference>
<feature type="binding site" evidence="7">
    <location>
        <position position="253"/>
    </location>
    <ligand>
        <name>Zn(2+)</name>
        <dbReference type="ChEBI" id="CHEBI:29105"/>
    </ligand>
</feature>
<dbReference type="GO" id="GO:0016743">
    <property type="term" value="F:carboxyl- or carbamoyltransferase activity"/>
    <property type="evidence" value="ECO:0007669"/>
    <property type="project" value="UniProtKB-UniRule"/>
</dbReference>
<dbReference type="PANTHER" id="PTHR42995">
    <property type="entry name" value="ACETYL-COENZYME A CARBOXYLASE CARBOXYL TRANSFERASE SUBUNIT BETA, CHLOROPLASTIC"/>
    <property type="match status" value="1"/>
</dbReference>
<dbReference type="RefSeq" id="YP_010251358.1">
    <property type="nucleotide sequence ID" value="NC_060372.1"/>
</dbReference>
<dbReference type="Pfam" id="PF01039">
    <property type="entry name" value="Carboxyl_trans"/>
    <property type="match status" value="1"/>
</dbReference>
<name>A0A8B0R807_9ERIC</name>
<keyword evidence="4 7" id="KW-0863">Zinc-finger</keyword>
<reference evidence="9" key="2">
    <citation type="submission" date="2019-06" db="EMBL/GenBank/DDBJ databases">
        <authorList>
            <person name="Liu T.-J."/>
        </authorList>
    </citation>
    <scope>NUCLEOTIDE SEQUENCE</scope>
</reference>
<keyword evidence="3 7" id="KW-0547">Nucleotide-binding</keyword>
<dbReference type="EC" id="2.1.3.15" evidence="7"/>
<dbReference type="GO" id="GO:2001295">
    <property type="term" value="P:malonyl-CoA biosynthetic process"/>
    <property type="evidence" value="ECO:0007669"/>
    <property type="project" value="UniProtKB-UniRule"/>
</dbReference>
<dbReference type="InterPro" id="IPR011762">
    <property type="entry name" value="COA_CT_N"/>
</dbReference>
<accession>A0A8B0R807</accession>
<dbReference type="SUPFAM" id="SSF52096">
    <property type="entry name" value="ClpP/crotonase"/>
    <property type="match status" value="1"/>
</dbReference>
<dbReference type="PRINTS" id="PR01070">
    <property type="entry name" value="ACCCTRFRASEB"/>
</dbReference>
<keyword evidence="9" id="KW-0934">Plastid</keyword>
<comment type="subunit">
    <text evidence="1">Acetyl-CoA carboxylase is a heterohexamer composed of biotin carboxyl carrier protein, biotin carboxylase and 2 subunits each of ACCase subunit alpha and ACCase plastid-coded subunit beta (accD).</text>
</comment>
<keyword evidence="7" id="KW-0479">Metal-binding</keyword>
<dbReference type="UniPathway" id="UPA00655">
    <property type="reaction ID" value="UER00711"/>
</dbReference>
<keyword evidence="7" id="KW-0275">Fatty acid biosynthesis</keyword>
<keyword evidence="7" id="KW-0276">Fatty acid metabolism</keyword>
<comment type="cofactor">
    <cofactor evidence="7">
        <name>Zn(2+)</name>
        <dbReference type="ChEBI" id="CHEBI:29105"/>
    </cofactor>
    <text evidence="7">Binds 1 zinc ion per subunit.</text>
</comment>
<evidence type="ECO:0000259" key="8">
    <source>
        <dbReference type="PROSITE" id="PS50980"/>
    </source>
</evidence>
<dbReference type="EMBL" id="MN103541">
    <property type="protein sequence ID" value="QTW91188.1"/>
    <property type="molecule type" value="Genomic_DNA"/>
</dbReference>
<gene>
    <name evidence="7 9" type="primary">accD</name>
</gene>
<protein>
    <recommendedName>
        <fullName evidence="7">Acetyl-coenzyme A carboxylase carboxyl transferase subunit beta, chloroplastic</fullName>
        <shortName evidence="7">ACCase subunit beta</shortName>
        <shortName evidence="7">Acetyl-CoA carboxylase carboxyltransferase subunit beta</shortName>
        <ecNumber evidence="7">2.1.3.15</ecNumber>
    </recommendedName>
</protein>
<dbReference type="GO" id="GO:0009317">
    <property type="term" value="C:acetyl-CoA carboxylase complex"/>
    <property type="evidence" value="ECO:0007669"/>
    <property type="project" value="InterPro"/>
</dbReference>
<dbReference type="Gene3D" id="3.90.226.10">
    <property type="entry name" value="2-enoyl-CoA Hydratase, Chain A, domain 1"/>
    <property type="match status" value="1"/>
</dbReference>
<keyword evidence="7" id="KW-0444">Lipid biosynthesis</keyword>
<keyword evidence="9" id="KW-0150">Chloroplast</keyword>
<feature type="binding site" evidence="7">
    <location>
        <position position="234"/>
    </location>
    <ligand>
        <name>Zn(2+)</name>
        <dbReference type="ChEBI" id="CHEBI:29105"/>
    </ligand>
</feature>
<keyword evidence="2 7" id="KW-0808">Transferase</keyword>
<dbReference type="GeneID" id="70592328"/>
<keyword evidence="6 7" id="KW-0067">ATP-binding</keyword>
<dbReference type="NCBIfam" id="TIGR00515">
    <property type="entry name" value="accD"/>
    <property type="match status" value="1"/>
</dbReference>
<dbReference type="InterPro" id="IPR034733">
    <property type="entry name" value="AcCoA_carboxyl_beta"/>
</dbReference>
<dbReference type="GO" id="GO:0005524">
    <property type="term" value="F:ATP binding"/>
    <property type="evidence" value="ECO:0007669"/>
    <property type="project" value="UniProtKB-KW"/>
</dbReference>
<comment type="similarity">
    <text evidence="7">Belongs to the AccD/PCCB family.</text>
</comment>
<comment type="catalytic activity">
    <reaction evidence="7">
        <text>N(6)-carboxybiotinyl-L-lysyl-[protein] + acetyl-CoA = N(6)-biotinyl-L-lysyl-[protein] + malonyl-CoA</text>
        <dbReference type="Rhea" id="RHEA:54728"/>
        <dbReference type="Rhea" id="RHEA-COMP:10505"/>
        <dbReference type="Rhea" id="RHEA-COMP:10506"/>
        <dbReference type="ChEBI" id="CHEBI:57288"/>
        <dbReference type="ChEBI" id="CHEBI:57384"/>
        <dbReference type="ChEBI" id="CHEBI:83144"/>
        <dbReference type="ChEBI" id="CHEBI:83145"/>
        <dbReference type="EC" id="2.1.3.15"/>
    </reaction>
</comment>
<organism evidence="9">
    <name type="scientific">Bryocarpum himalaicum</name>
    <dbReference type="NCBI Taxonomy" id="199607"/>
    <lineage>
        <taxon>Eukaryota</taxon>
        <taxon>Viridiplantae</taxon>
        <taxon>Streptophyta</taxon>
        <taxon>Embryophyta</taxon>
        <taxon>Tracheophyta</taxon>
        <taxon>Spermatophyta</taxon>
        <taxon>Magnoliopsida</taxon>
        <taxon>eudicotyledons</taxon>
        <taxon>Gunneridae</taxon>
        <taxon>Pentapetalae</taxon>
        <taxon>asterids</taxon>
        <taxon>Ericales</taxon>
        <taxon>Primulaceae</taxon>
        <taxon>Bryocarpum</taxon>
    </lineage>
</organism>
<dbReference type="GO" id="GO:0009570">
    <property type="term" value="C:chloroplast stroma"/>
    <property type="evidence" value="ECO:0007669"/>
    <property type="project" value="UniProtKB-SubCell"/>
</dbReference>
<comment type="subunit">
    <text evidence="7">Acetyl-CoA carboxylase is a heterohexamer composed of biotin carboxyl carrier protein, biotin carboxylase and two subunits each of ACCase subunit alpha and ACCase plastid-coded subunit beta (accD).</text>
</comment>
<comment type="subcellular location">
    <subcellularLocation>
        <location evidence="7">Plastid</location>
        <location evidence="7">Chloroplast stroma</location>
    </subcellularLocation>
</comment>
<evidence type="ECO:0000256" key="5">
    <source>
        <dbReference type="ARBA" id="ARBA00022833"/>
    </source>
</evidence>
<dbReference type="HAMAP" id="MF_01395">
    <property type="entry name" value="AcetylCoA_CT_beta"/>
    <property type="match status" value="1"/>
</dbReference>
<evidence type="ECO:0000256" key="4">
    <source>
        <dbReference type="ARBA" id="ARBA00022771"/>
    </source>
</evidence>
<evidence type="ECO:0000256" key="7">
    <source>
        <dbReference type="HAMAP-Rule" id="MF_01395"/>
    </source>
</evidence>
<feature type="binding site" evidence="7">
    <location>
        <position position="250"/>
    </location>
    <ligand>
        <name>Zn(2+)</name>
        <dbReference type="ChEBI" id="CHEBI:29105"/>
    </ligand>
</feature>
<evidence type="ECO:0000256" key="1">
    <source>
        <dbReference type="ARBA" id="ARBA00011842"/>
    </source>
</evidence>
<evidence type="ECO:0000313" key="9">
    <source>
        <dbReference type="EMBL" id="QTW91188.1"/>
    </source>
</evidence>
<keyword evidence="5 7" id="KW-0862">Zinc</keyword>
<dbReference type="AlphaFoldDB" id="A0A8B0R807"/>
<dbReference type="PROSITE" id="PS50980">
    <property type="entry name" value="COA_CT_NTER"/>
    <property type="match status" value="1"/>
</dbReference>
<dbReference type="InterPro" id="IPR029045">
    <property type="entry name" value="ClpP/crotonase-like_dom_sf"/>
</dbReference>
<feature type="zinc finger region" description="C4-type" evidence="7">
    <location>
        <begin position="231"/>
        <end position="253"/>
    </location>
</feature>
<reference evidence="9" key="1">
    <citation type="journal article" date="2019" name="Mitochondrial DNA Part B Resour">
        <title>Characterization of the plastid genome of the monotypic genus Bryocarpum (Primulaceae).</title>
        <authorList>
            <person name="Li T."/>
            <person name="Song F."/>
            <person name="Yuan X."/>
            <person name="Liu T."/>
            <person name="Yan H."/>
        </authorList>
    </citation>
    <scope>NUCLEOTIDE SEQUENCE</scope>
</reference>
<dbReference type="PANTHER" id="PTHR42995:SF5">
    <property type="entry name" value="ACETYL-COENZYME A CARBOXYLASE CARBOXYL TRANSFERASE SUBUNIT BETA, CHLOROPLASTIC"/>
    <property type="match status" value="1"/>
</dbReference>
<evidence type="ECO:0000256" key="2">
    <source>
        <dbReference type="ARBA" id="ARBA00022679"/>
    </source>
</evidence>
<sequence length="498" mass="56872">MEKWQFNSMLFNKELELEHRCGLSKSMDSRSPIDENINEIENPNRNQRDHHRWGYSDSSTYSNVNHLFGVKGIGNFISDDTFIVRDRNGDSYSIYFDIENKLFEINNEHSFLSELETPFSSYSNSGYPHNGSNNDDPYYDLYMYDTYDTQYSWNNHITSCIDSYLDSQLRIDAYISDNYSDNYISRSIYGENRNSSESESSSLRNASDLSIRESYNNLDVTQKYRHLWVQCEKCYGLNYKKILKSKMHICEQCGYYLKMSSSDRIELLIDPGTWDPMDEDMVSLDPIEFHSEEEPYKDRIDSYQRKTGLTEAVQTGVGQLNSIPVAIGVMDFQFMGGSMGSVVGEKITRLIEYATKKLIPLIIVCASGGARMQEGSLSLMQMAKISSALYDYQSNKKLFYVPILTSPTTGGVTASFGMLGDIIIAEPNAYIAFAGKRVIEQTLNKTVPEGSQAAEYLFQKGLFDLIVPRNLLKSVLSELFQLHAFFPLNPNSKTIPFN</sequence>
<proteinExistence type="inferred from homology"/>
<feature type="domain" description="CoA carboxyltransferase N-terminal" evidence="8">
    <location>
        <begin position="227"/>
        <end position="498"/>
    </location>
</feature>
<evidence type="ECO:0000256" key="6">
    <source>
        <dbReference type="ARBA" id="ARBA00022840"/>
    </source>
</evidence>
<comment type="pathway">
    <text evidence="7">Lipid metabolism; malonyl-CoA biosynthesis; malonyl-CoA from acetyl-CoA: step 1/1.</text>
</comment>
<evidence type="ECO:0000256" key="3">
    <source>
        <dbReference type="ARBA" id="ARBA00022741"/>
    </source>
</evidence>
<comment type="function">
    <text evidence="7">Component of the acetyl coenzyme A carboxylase (ACC) complex. Biotin carboxylase (BC) catalyzes the carboxylation of biotin on its carrier protein (BCCP) and then the CO(2) group is transferred by the transcarboxylase to acetyl-CoA to form malonyl-CoA.</text>
</comment>
<keyword evidence="7" id="KW-0443">Lipid metabolism</keyword>
<dbReference type="InterPro" id="IPR000438">
    <property type="entry name" value="Acetyl_CoA_COase_Trfase_b_su"/>
</dbReference>